<dbReference type="Proteomes" id="UP001280581">
    <property type="component" value="Unassembled WGS sequence"/>
</dbReference>
<protein>
    <submittedName>
        <fullName evidence="2">Uncharacterized protein</fullName>
    </submittedName>
</protein>
<reference evidence="2 3" key="1">
    <citation type="submission" date="2021-02" db="EMBL/GenBank/DDBJ databases">
        <title>Genome assembly of Pseudopithomyces chartarum.</title>
        <authorList>
            <person name="Jauregui R."/>
            <person name="Singh J."/>
            <person name="Voisey C."/>
        </authorList>
    </citation>
    <scope>NUCLEOTIDE SEQUENCE [LARGE SCALE GENOMIC DNA]</scope>
    <source>
        <strain evidence="2 3">AGR01</strain>
    </source>
</reference>
<dbReference type="PRINTS" id="PR01217">
    <property type="entry name" value="PRICHEXTENSN"/>
</dbReference>
<name>A0AAN6RL85_9PLEO</name>
<feature type="compositionally biased region" description="Pro residues" evidence="1">
    <location>
        <begin position="145"/>
        <end position="181"/>
    </location>
</feature>
<keyword evidence="3" id="KW-1185">Reference proteome</keyword>
<gene>
    <name evidence="2" type="ORF">GRF29_19g76462</name>
</gene>
<evidence type="ECO:0000256" key="1">
    <source>
        <dbReference type="SAM" id="MobiDB-lite"/>
    </source>
</evidence>
<dbReference type="Gene3D" id="3.30.470.10">
    <property type="match status" value="1"/>
</dbReference>
<dbReference type="AlphaFoldDB" id="A0AAN6RL85"/>
<feature type="region of interest" description="Disordered" evidence="1">
    <location>
        <begin position="125"/>
        <end position="209"/>
    </location>
</feature>
<feature type="compositionally biased region" description="Pro residues" evidence="1">
    <location>
        <begin position="193"/>
        <end position="202"/>
    </location>
</feature>
<sequence>MTTESSFHLFTSLRYDPALELSEENSSPTLNFYAPSPFYMLIYHRDRMLEAAQHFDFSAVADRLQDGPRLHQDLLNEVHRYQEQNPKNVPLKLRILFSPTATLTIDFAPVPPVSLSTLYPPSFSPQTPLQPLTSILPPSQAAPSPSAPQTPSPPPHPPPPSASTPTPHPRPPSPSSKPPSAPTTTPLARGPSLPTPWAPPTPKSSFGTR</sequence>
<dbReference type="InterPro" id="IPR043131">
    <property type="entry name" value="BCAT-like_N"/>
</dbReference>
<evidence type="ECO:0000313" key="2">
    <source>
        <dbReference type="EMBL" id="KAK3214404.1"/>
    </source>
</evidence>
<organism evidence="2 3">
    <name type="scientific">Pseudopithomyces chartarum</name>
    <dbReference type="NCBI Taxonomy" id="1892770"/>
    <lineage>
        <taxon>Eukaryota</taxon>
        <taxon>Fungi</taxon>
        <taxon>Dikarya</taxon>
        <taxon>Ascomycota</taxon>
        <taxon>Pezizomycotina</taxon>
        <taxon>Dothideomycetes</taxon>
        <taxon>Pleosporomycetidae</taxon>
        <taxon>Pleosporales</taxon>
        <taxon>Massarineae</taxon>
        <taxon>Didymosphaeriaceae</taxon>
        <taxon>Pseudopithomyces</taxon>
    </lineage>
</organism>
<dbReference type="EMBL" id="WVTA01000003">
    <property type="protein sequence ID" value="KAK3214404.1"/>
    <property type="molecule type" value="Genomic_DNA"/>
</dbReference>
<evidence type="ECO:0000313" key="3">
    <source>
        <dbReference type="Proteomes" id="UP001280581"/>
    </source>
</evidence>
<accession>A0AAN6RL85</accession>
<comment type="caution">
    <text evidence="2">The sequence shown here is derived from an EMBL/GenBank/DDBJ whole genome shotgun (WGS) entry which is preliminary data.</text>
</comment>
<proteinExistence type="predicted"/>